<evidence type="ECO:0000256" key="5">
    <source>
        <dbReference type="ARBA" id="ARBA00022792"/>
    </source>
</evidence>
<name>A0A8B8ARL4_CRAVI</name>
<dbReference type="InterPro" id="IPR009792">
    <property type="entry name" value="TMEM242"/>
</dbReference>
<dbReference type="KEGG" id="cvn:111104262"/>
<evidence type="ECO:0000256" key="7">
    <source>
        <dbReference type="ARBA" id="ARBA00023128"/>
    </source>
</evidence>
<evidence type="ECO:0000256" key="10">
    <source>
        <dbReference type="SAM" id="MobiDB-lite"/>
    </source>
</evidence>
<evidence type="ECO:0000256" key="6">
    <source>
        <dbReference type="ARBA" id="ARBA00022989"/>
    </source>
</evidence>
<dbReference type="RefSeq" id="XP_022293815.1">
    <property type="nucleotide sequence ID" value="XM_022438107.1"/>
</dbReference>
<dbReference type="Proteomes" id="UP000694844">
    <property type="component" value="Chromosome 7"/>
</dbReference>
<feature type="region of interest" description="Disordered" evidence="10">
    <location>
        <begin position="156"/>
        <end position="175"/>
    </location>
</feature>
<dbReference type="OrthoDB" id="2378895at2759"/>
<evidence type="ECO:0000313" key="12">
    <source>
        <dbReference type="Proteomes" id="UP000694844"/>
    </source>
</evidence>
<proteinExistence type="inferred from homology"/>
<keyword evidence="12" id="KW-1185">Reference proteome</keyword>
<comment type="function">
    <text evidence="9">Scaffold protein that participates in the c-ring assembly of mitochondrial ATP synthase (F(1)F(0) ATP synthase or complex V) by facilitating the membrane insertion and oligomer formation of the subunit c/ATP5MC3. Participates in the incorporation of the c-ring into vestigial complexes. Additionally influences the incorporation of subunits MT-ATP6, MT-ATP8, ATP5MJ, and ATP5MK in the ATP synthase.</text>
</comment>
<keyword evidence="5" id="KW-0999">Mitochondrion inner membrane</keyword>
<feature type="transmembrane region" description="Helical" evidence="11">
    <location>
        <begin position="44"/>
        <end position="66"/>
    </location>
</feature>
<dbReference type="GeneID" id="111104262"/>
<gene>
    <name evidence="13" type="primary">LOC111104262</name>
</gene>
<evidence type="ECO:0000256" key="2">
    <source>
        <dbReference type="ARBA" id="ARBA00007570"/>
    </source>
</evidence>
<comment type="subcellular location">
    <subcellularLocation>
        <location evidence="1">Mitochondrion inner membrane</location>
        <topology evidence="1">Multi-pass membrane protein</topology>
    </subcellularLocation>
</comment>
<evidence type="ECO:0000256" key="11">
    <source>
        <dbReference type="SAM" id="Phobius"/>
    </source>
</evidence>
<dbReference type="Pfam" id="PF07096">
    <property type="entry name" value="DUF1358"/>
    <property type="match status" value="1"/>
</dbReference>
<feature type="transmembrane region" description="Helical" evidence="11">
    <location>
        <begin position="86"/>
        <end position="109"/>
    </location>
</feature>
<organism evidence="12 13">
    <name type="scientific">Crassostrea virginica</name>
    <name type="common">Eastern oyster</name>
    <dbReference type="NCBI Taxonomy" id="6565"/>
    <lineage>
        <taxon>Eukaryota</taxon>
        <taxon>Metazoa</taxon>
        <taxon>Spiralia</taxon>
        <taxon>Lophotrochozoa</taxon>
        <taxon>Mollusca</taxon>
        <taxon>Bivalvia</taxon>
        <taxon>Autobranchia</taxon>
        <taxon>Pteriomorphia</taxon>
        <taxon>Ostreida</taxon>
        <taxon>Ostreoidea</taxon>
        <taxon>Ostreidae</taxon>
        <taxon>Crassostrea</taxon>
    </lineage>
</organism>
<evidence type="ECO:0000313" key="13">
    <source>
        <dbReference type="RefSeq" id="XP_022293815.1"/>
    </source>
</evidence>
<dbReference type="GO" id="GO:0005743">
    <property type="term" value="C:mitochondrial inner membrane"/>
    <property type="evidence" value="ECO:0007669"/>
    <property type="project" value="UniProtKB-SubCell"/>
</dbReference>
<evidence type="ECO:0000256" key="9">
    <source>
        <dbReference type="ARBA" id="ARBA00045905"/>
    </source>
</evidence>
<protein>
    <recommendedName>
        <fullName evidence="3">Transmembrane protein 242</fullName>
    </recommendedName>
</protein>
<comment type="similarity">
    <text evidence="2">Belongs to the TMEM242 family.</text>
</comment>
<keyword evidence="6 11" id="KW-1133">Transmembrane helix</keyword>
<sequence>MAPPSQHVVHVGDDDIDLKDKSYTTTSESVDVWNKRKENVKKGFLLTSIVGLATYFQFKSSFALAAKKGDGSAISPVNIGQAELKWASKALGYGTLLAISGTGLVCFLIKKAMGVNNLVEFKERMHEIFPQAKKNPPSGDESENIETVEDFIKYITKDKTNKPAPNPSDSDPEKT</sequence>
<keyword evidence="7" id="KW-0496">Mitochondrion</keyword>
<evidence type="ECO:0000256" key="8">
    <source>
        <dbReference type="ARBA" id="ARBA00023136"/>
    </source>
</evidence>
<reference evidence="13" key="1">
    <citation type="submission" date="2025-08" db="UniProtKB">
        <authorList>
            <consortium name="RefSeq"/>
        </authorList>
    </citation>
    <scope>IDENTIFICATION</scope>
    <source>
        <tissue evidence="13">Whole sample</tissue>
    </source>
</reference>
<evidence type="ECO:0000256" key="1">
    <source>
        <dbReference type="ARBA" id="ARBA00004448"/>
    </source>
</evidence>
<evidence type="ECO:0000256" key="3">
    <source>
        <dbReference type="ARBA" id="ARBA00013934"/>
    </source>
</evidence>
<keyword evidence="8 11" id="KW-0472">Membrane</keyword>
<keyword evidence="4 11" id="KW-0812">Transmembrane</keyword>
<dbReference type="AlphaFoldDB" id="A0A8B8ARL4"/>
<dbReference type="PANTHER" id="PTHR13141:SF4">
    <property type="entry name" value="TRANSMEMBRANE PROTEIN 242"/>
    <property type="match status" value="1"/>
</dbReference>
<dbReference type="PANTHER" id="PTHR13141">
    <property type="entry name" value="TRANSMEMBRANE PROTEIN 242"/>
    <property type="match status" value="1"/>
</dbReference>
<evidence type="ECO:0000256" key="4">
    <source>
        <dbReference type="ARBA" id="ARBA00022692"/>
    </source>
</evidence>
<accession>A0A8B8ARL4</accession>